<dbReference type="SUPFAM" id="SSF81296">
    <property type="entry name" value="E set domains"/>
    <property type="match status" value="1"/>
</dbReference>
<dbReference type="InterPro" id="IPR008928">
    <property type="entry name" value="6-hairpin_glycosidase_sf"/>
</dbReference>
<comment type="similarity">
    <text evidence="1">Belongs to the glycosyl hydrolase 9 (cellulase E) family.</text>
</comment>
<dbReference type="CDD" id="cd02850">
    <property type="entry name" value="E_set_Cellulase_N"/>
    <property type="match status" value="1"/>
</dbReference>
<evidence type="ECO:0000256" key="2">
    <source>
        <dbReference type="ARBA" id="ARBA00023277"/>
    </source>
</evidence>
<dbReference type="Pfam" id="PF00759">
    <property type="entry name" value="Glyco_hydro_9"/>
    <property type="match status" value="1"/>
</dbReference>
<dbReference type="InterPro" id="IPR004197">
    <property type="entry name" value="Cellulase_Ig-like"/>
</dbReference>
<dbReference type="InterPro" id="IPR012341">
    <property type="entry name" value="6hp_glycosidase-like_sf"/>
</dbReference>
<evidence type="ECO:0008006" key="9">
    <source>
        <dbReference type="Google" id="ProtNLM"/>
    </source>
</evidence>
<evidence type="ECO:0000256" key="3">
    <source>
        <dbReference type="ARBA" id="ARBA00023326"/>
    </source>
</evidence>
<evidence type="ECO:0000313" key="7">
    <source>
        <dbReference type="EMBL" id="MBB4618714.1"/>
    </source>
</evidence>
<evidence type="ECO:0000256" key="1">
    <source>
        <dbReference type="ARBA" id="ARBA00007072"/>
    </source>
</evidence>
<proteinExistence type="inferred from homology"/>
<dbReference type="InterPro" id="IPR014756">
    <property type="entry name" value="Ig_E-set"/>
</dbReference>
<keyword evidence="8" id="KW-1185">Reference proteome</keyword>
<keyword evidence="2" id="KW-0119">Carbohydrate metabolism</keyword>
<evidence type="ECO:0000256" key="4">
    <source>
        <dbReference type="SAM" id="SignalP"/>
    </source>
</evidence>
<name>A0A7W7AKI5_9SPHN</name>
<evidence type="ECO:0000259" key="5">
    <source>
        <dbReference type="Pfam" id="PF00759"/>
    </source>
</evidence>
<dbReference type="Gene3D" id="2.60.40.10">
    <property type="entry name" value="Immunoglobulins"/>
    <property type="match status" value="1"/>
</dbReference>
<feature type="signal peptide" evidence="4">
    <location>
        <begin position="1"/>
        <end position="22"/>
    </location>
</feature>
<evidence type="ECO:0000313" key="8">
    <source>
        <dbReference type="Proteomes" id="UP000574769"/>
    </source>
</evidence>
<dbReference type="Pfam" id="PF02927">
    <property type="entry name" value="CelD_N"/>
    <property type="match status" value="1"/>
</dbReference>
<gene>
    <name evidence="7" type="ORF">GGQ96_002860</name>
</gene>
<feature type="domain" description="Glycoside hydrolase family 9" evidence="5">
    <location>
        <begin position="390"/>
        <end position="767"/>
    </location>
</feature>
<comment type="caution">
    <text evidence="7">The sequence shown here is derived from an EMBL/GenBank/DDBJ whole genome shotgun (WGS) entry which is preliminary data.</text>
</comment>
<evidence type="ECO:0000259" key="6">
    <source>
        <dbReference type="Pfam" id="PF02927"/>
    </source>
</evidence>
<feature type="chain" id="PRO_5030947822" description="Glycoside hydrolase" evidence="4">
    <location>
        <begin position="23"/>
        <end position="845"/>
    </location>
</feature>
<organism evidence="7 8">
    <name type="scientific">Sphingomonas abaci</name>
    <dbReference type="NCBI Taxonomy" id="237611"/>
    <lineage>
        <taxon>Bacteria</taxon>
        <taxon>Pseudomonadati</taxon>
        <taxon>Pseudomonadota</taxon>
        <taxon>Alphaproteobacteria</taxon>
        <taxon>Sphingomonadales</taxon>
        <taxon>Sphingomonadaceae</taxon>
        <taxon>Sphingomonas</taxon>
    </lineage>
</organism>
<dbReference type="InterPro" id="IPR013783">
    <property type="entry name" value="Ig-like_fold"/>
</dbReference>
<dbReference type="AlphaFoldDB" id="A0A7W7AKI5"/>
<protein>
    <recommendedName>
        <fullName evidence="9">Glycoside hydrolase</fullName>
    </recommendedName>
</protein>
<sequence>MSPRRSILLAALLGSLPLPAAAQTPLRLDRADYFEAPGVDWLIFSNVNEGLFADAKISGVELIQQGLRTATNGDVRLSATPGQWDPAAQFVSRRVDKAAGVIEAVMEYPGFRYTVRAERRGSAVVLSVLLDQPLPAELVGKAGLNLEFVPSAYFHRSFTSDGKPGLFPRHPADAMTLTPERNAASGRSDGPGAEPLPFASGQRLVLSPEDASRRVGIATASGSLSLYDGRNQAQNGWYVVRQLLPGGRTGKVVEWTLEAASVPGWLRPPVIGHSQLGYAPDAPKLATIELDRDDRRSQQPRLLRVGGDGRMTPVATPAARDWGRYLRYRYVRFDFSGVKTPGTYVLQYGDTRTAPFPIAAGLTDTSWHLSSDVYLPIAMDHMAVNEGYRTWHGDPHRDDARQAPINHEHIDLYRQGPTTDTRFKPGEHIPGLAVGGWLDAGDFDIRTQTQYQVVRELVDIWEQYRPERDTVAVDWTTRRVEIHVPDGTPDILQQIRHGSVQLLAQYDAVGHAIHGIVEPDVGQYTHLGDAASKTDGLVYDPSLKPYARAYDRDGGRSGTPDDRWAFTSKATALDYGSAAALAATYRAWKGRDDAFAKLCLDRAVKVWKDEHSHAPDLFRHGNTTGGPLEAEEFGAAVELLLATGDRQYAERVTALTPAMLKGFAFSATTMVKALPAMPPEYRAALVPAVRAWVAEAAATEKANPFGVPITTGGWAGNGAVLNFGLTGYALHRAFPELVDGAAVGRALDYLHGHHPASDRSFVSGVGALSKEVAYGNNRADFTFIPGGVVPGVLLLKPDYPENRDDWPFFWGENEYVVPEGAMYIALANAGAALEREEGRQAVAAR</sequence>
<dbReference type="Proteomes" id="UP000574769">
    <property type="component" value="Unassembled WGS sequence"/>
</dbReference>
<dbReference type="Gene3D" id="1.50.10.10">
    <property type="match status" value="1"/>
</dbReference>
<accession>A0A7W7AKI5</accession>
<dbReference type="SUPFAM" id="SSF48208">
    <property type="entry name" value="Six-hairpin glycosidases"/>
    <property type="match status" value="1"/>
</dbReference>
<feature type="domain" description="Cellulase Ig-like" evidence="6">
    <location>
        <begin position="274"/>
        <end position="351"/>
    </location>
</feature>
<dbReference type="InterPro" id="IPR001701">
    <property type="entry name" value="Glyco_hydro_9"/>
</dbReference>
<dbReference type="RefSeq" id="WP_184115887.1">
    <property type="nucleotide sequence ID" value="NZ_JACHNY010000006.1"/>
</dbReference>
<keyword evidence="4" id="KW-0732">Signal</keyword>
<dbReference type="GO" id="GO:0000272">
    <property type="term" value="P:polysaccharide catabolic process"/>
    <property type="evidence" value="ECO:0007669"/>
    <property type="project" value="UniProtKB-KW"/>
</dbReference>
<keyword evidence="3" id="KW-0624">Polysaccharide degradation</keyword>
<dbReference type="GO" id="GO:0008810">
    <property type="term" value="F:cellulase activity"/>
    <property type="evidence" value="ECO:0007669"/>
    <property type="project" value="InterPro"/>
</dbReference>
<dbReference type="EMBL" id="JACHNY010000006">
    <property type="protein sequence ID" value="MBB4618714.1"/>
    <property type="molecule type" value="Genomic_DNA"/>
</dbReference>
<reference evidence="7 8" key="1">
    <citation type="submission" date="2020-08" db="EMBL/GenBank/DDBJ databases">
        <title>Genomic Encyclopedia of Type Strains, Phase IV (KMG-IV): sequencing the most valuable type-strain genomes for metagenomic binning, comparative biology and taxonomic classification.</title>
        <authorList>
            <person name="Goeker M."/>
        </authorList>
    </citation>
    <scope>NUCLEOTIDE SEQUENCE [LARGE SCALE GENOMIC DNA]</scope>
    <source>
        <strain evidence="7 8">DSM 15867</strain>
    </source>
</reference>